<organism evidence="4 5">
    <name type="scientific">Geodia barretti</name>
    <name type="common">Barrett's horny sponge</name>
    <dbReference type="NCBI Taxonomy" id="519541"/>
    <lineage>
        <taxon>Eukaryota</taxon>
        <taxon>Metazoa</taxon>
        <taxon>Porifera</taxon>
        <taxon>Demospongiae</taxon>
        <taxon>Heteroscleromorpha</taxon>
        <taxon>Tetractinellida</taxon>
        <taxon>Astrophorina</taxon>
        <taxon>Geodiidae</taxon>
        <taxon>Geodia</taxon>
    </lineage>
</organism>
<dbReference type="InterPro" id="IPR002933">
    <property type="entry name" value="Peptidase_M20"/>
</dbReference>
<feature type="domain" description="Peptidase M20 dimerisation" evidence="3">
    <location>
        <begin position="242"/>
        <end position="336"/>
    </location>
</feature>
<keyword evidence="2" id="KW-0732">Signal</keyword>
<dbReference type="PIRSF" id="PIRSF001235">
    <property type="entry name" value="Amidase_carbamoylase"/>
    <property type="match status" value="1"/>
</dbReference>
<evidence type="ECO:0000256" key="2">
    <source>
        <dbReference type="SAM" id="SignalP"/>
    </source>
</evidence>
<dbReference type="AlphaFoldDB" id="A0AA35R471"/>
<reference evidence="4" key="1">
    <citation type="submission" date="2023-03" db="EMBL/GenBank/DDBJ databases">
        <authorList>
            <person name="Steffen K."/>
            <person name="Cardenas P."/>
        </authorList>
    </citation>
    <scope>NUCLEOTIDE SEQUENCE</scope>
</reference>
<dbReference type="PANTHER" id="PTHR32494">
    <property type="entry name" value="ALLANTOATE DEIMINASE-RELATED"/>
    <property type="match status" value="1"/>
</dbReference>
<dbReference type="InterPro" id="IPR010158">
    <property type="entry name" value="Amidase_Cbmase"/>
</dbReference>
<dbReference type="Pfam" id="PF07687">
    <property type="entry name" value="M20_dimer"/>
    <property type="match status" value="1"/>
</dbReference>
<dbReference type="InterPro" id="IPR011650">
    <property type="entry name" value="Peptidase_M20_dimer"/>
</dbReference>
<dbReference type="CDD" id="cd03884">
    <property type="entry name" value="M20_bAS"/>
    <property type="match status" value="1"/>
</dbReference>
<evidence type="ECO:0000256" key="1">
    <source>
        <dbReference type="ARBA" id="ARBA00022801"/>
    </source>
</evidence>
<accession>A0AA35R471</accession>
<dbReference type="NCBIfam" id="TIGR01879">
    <property type="entry name" value="hydantase"/>
    <property type="match status" value="1"/>
</dbReference>
<feature type="signal peptide" evidence="2">
    <location>
        <begin position="1"/>
        <end position="31"/>
    </location>
</feature>
<dbReference type="Pfam" id="PF01546">
    <property type="entry name" value="Peptidase_M20"/>
    <property type="match status" value="1"/>
</dbReference>
<dbReference type="SUPFAM" id="SSF53187">
    <property type="entry name" value="Zn-dependent exopeptidases"/>
    <property type="match status" value="1"/>
</dbReference>
<gene>
    <name evidence="4" type="ORF">GBAR_LOCUS3450</name>
</gene>
<feature type="chain" id="PRO_5041271988" evidence="2">
    <location>
        <begin position="32"/>
        <end position="444"/>
    </location>
</feature>
<evidence type="ECO:0000313" key="5">
    <source>
        <dbReference type="Proteomes" id="UP001174909"/>
    </source>
</evidence>
<protein>
    <submittedName>
        <fullName evidence="4">N-carbamoyl-L-amino acid hydrolase</fullName>
    </submittedName>
</protein>
<proteinExistence type="predicted"/>
<dbReference type="PANTHER" id="PTHR32494:SF5">
    <property type="entry name" value="ALLANTOATE AMIDOHYDROLASE"/>
    <property type="match status" value="1"/>
</dbReference>
<keyword evidence="5" id="KW-1185">Reference proteome</keyword>
<dbReference type="NCBIfam" id="NF006771">
    <property type="entry name" value="PRK09290.1-5"/>
    <property type="match status" value="1"/>
</dbReference>
<comment type="caution">
    <text evidence="4">The sequence shown here is derived from an EMBL/GenBank/DDBJ whole genome shotgun (WGS) entry which is preliminary data.</text>
</comment>
<dbReference type="GO" id="GO:0016813">
    <property type="term" value="F:hydrolase activity, acting on carbon-nitrogen (but not peptide) bonds, in linear amidines"/>
    <property type="evidence" value="ECO:0007669"/>
    <property type="project" value="InterPro"/>
</dbReference>
<dbReference type="InterPro" id="IPR036264">
    <property type="entry name" value="Bact_exopeptidase_dim_dom"/>
</dbReference>
<dbReference type="EMBL" id="CASHTH010000491">
    <property type="protein sequence ID" value="CAI8002674.1"/>
    <property type="molecule type" value="Genomic_DNA"/>
</dbReference>
<dbReference type="Gene3D" id="3.30.70.360">
    <property type="match status" value="1"/>
</dbReference>
<sequence length="444" mass="47721">MRPSNSFRLSGLRRLVLGVLLLGYPLHGADSGAPPALVVNAERLQERIDRLARIGGTPQGVTRLAFTENDLRGREYVTRLMREAGLEVRVDDAGNLSGRRQGRQPVRPAIVLGSHIDTVPLAGAYDGVLGVMAAIECVQVLEEHGVRTRHPLEVIVFANEEGGMTGSRALAGRLNAQALKESSRSGMSIRQGIAALGGDADRISRAIRRPGEVRAYLELHIEQGGSLESEGTDIGIVEGFVGIRWWDVTVKGFANHAGTTPMNARQDALLAAAKLVIAVHQAARSLPGRQVATVGRLTAEPGAPNVIPGRVELSLELRDLAGPKLEQVFQEIRRQARLIEQETNTGIDFKEIDIGVEPTLTDPKLQEVIREAAEAMGLNYARLPSGAAHDAQNMARIAPSALIFVPSVGGISHSPQEHTHPRDVANGANLLLQTLIRLDRQAGP</sequence>
<dbReference type="Proteomes" id="UP001174909">
    <property type="component" value="Unassembled WGS sequence"/>
</dbReference>
<dbReference type="SUPFAM" id="SSF55031">
    <property type="entry name" value="Bacterial exopeptidase dimerisation domain"/>
    <property type="match status" value="1"/>
</dbReference>
<evidence type="ECO:0000313" key="4">
    <source>
        <dbReference type="EMBL" id="CAI8002674.1"/>
    </source>
</evidence>
<name>A0AA35R471_GEOBA</name>
<keyword evidence="1 4" id="KW-0378">Hydrolase</keyword>
<evidence type="ECO:0000259" key="3">
    <source>
        <dbReference type="Pfam" id="PF07687"/>
    </source>
</evidence>
<dbReference type="Gene3D" id="3.40.630.10">
    <property type="entry name" value="Zn peptidases"/>
    <property type="match status" value="1"/>
</dbReference>